<sequence length="217" mass="23407">MVRQTKQTPSPVVSAPAPVVENVVVEAKAPKVAKKAAKEPKAAAPVPVVATPVVVAPVAEPATEVADNATSAKLAEFGAKIQQVNNLLSTLKSDFKTLEKSIARDLKAAQKSSGRKRKAVNANRQPSGFAKPTRISDELAKFLGKPVGTELARTGVSKEINTYIRTHNLQDKTNGRLIHPDTKLASLLNIKNGEELTYFNLQRYMKHHFIKEAVATA</sequence>
<proteinExistence type="predicted"/>
<dbReference type="AlphaFoldDB" id="A0A6C0K179"/>
<dbReference type="InterPro" id="IPR003121">
    <property type="entry name" value="SWIB_MDM2_domain"/>
</dbReference>
<name>A0A6C0K179_9ZZZZ</name>
<organism evidence="3">
    <name type="scientific">viral metagenome</name>
    <dbReference type="NCBI Taxonomy" id="1070528"/>
    <lineage>
        <taxon>unclassified sequences</taxon>
        <taxon>metagenomes</taxon>
        <taxon>organismal metagenomes</taxon>
    </lineage>
</organism>
<protein>
    <recommendedName>
        <fullName evidence="2">DM2 domain-containing protein</fullName>
    </recommendedName>
</protein>
<dbReference type="Gene3D" id="1.10.245.10">
    <property type="entry name" value="SWIB/MDM2 domain"/>
    <property type="match status" value="1"/>
</dbReference>
<evidence type="ECO:0000259" key="2">
    <source>
        <dbReference type="PROSITE" id="PS51925"/>
    </source>
</evidence>
<dbReference type="SMART" id="SM00151">
    <property type="entry name" value="SWIB"/>
    <property type="match status" value="1"/>
</dbReference>
<dbReference type="InterPro" id="IPR019835">
    <property type="entry name" value="SWIB_domain"/>
</dbReference>
<dbReference type="PANTHER" id="PTHR13844">
    <property type="entry name" value="SWI/SNF-RELATED MATRIX-ASSOCIATED ACTIN-DEPENDENT REGULATOR OF CHROMATIN SUBFAMILY D"/>
    <property type="match status" value="1"/>
</dbReference>
<evidence type="ECO:0000256" key="1">
    <source>
        <dbReference type="SAM" id="MobiDB-lite"/>
    </source>
</evidence>
<evidence type="ECO:0000313" key="3">
    <source>
        <dbReference type="EMBL" id="QHU10397.1"/>
    </source>
</evidence>
<feature type="domain" description="DM2" evidence="2">
    <location>
        <begin position="128"/>
        <end position="211"/>
    </location>
</feature>
<dbReference type="CDD" id="cd10567">
    <property type="entry name" value="SWIB-MDM2_like"/>
    <property type="match status" value="1"/>
</dbReference>
<accession>A0A6C0K179</accession>
<dbReference type="PROSITE" id="PS51925">
    <property type="entry name" value="SWIB_MDM2"/>
    <property type="match status" value="1"/>
</dbReference>
<dbReference type="InterPro" id="IPR036885">
    <property type="entry name" value="SWIB_MDM2_dom_sf"/>
</dbReference>
<reference evidence="3" key="1">
    <citation type="journal article" date="2020" name="Nature">
        <title>Giant virus diversity and host interactions through global metagenomics.</title>
        <authorList>
            <person name="Schulz F."/>
            <person name="Roux S."/>
            <person name="Paez-Espino D."/>
            <person name="Jungbluth S."/>
            <person name="Walsh D.A."/>
            <person name="Denef V.J."/>
            <person name="McMahon K.D."/>
            <person name="Konstantinidis K.T."/>
            <person name="Eloe-Fadrosh E.A."/>
            <person name="Kyrpides N.C."/>
            <person name="Woyke T."/>
        </authorList>
    </citation>
    <scope>NUCLEOTIDE SEQUENCE</scope>
    <source>
        <strain evidence="3">GVMAG-S-1101164-67</strain>
    </source>
</reference>
<dbReference type="EMBL" id="MN740755">
    <property type="protein sequence ID" value="QHU10397.1"/>
    <property type="molecule type" value="Genomic_DNA"/>
</dbReference>
<dbReference type="Pfam" id="PF02201">
    <property type="entry name" value="SWIB"/>
    <property type="match status" value="1"/>
</dbReference>
<dbReference type="SUPFAM" id="SSF47592">
    <property type="entry name" value="SWIB/MDM2 domain"/>
    <property type="match status" value="1"/>
</dbReference>
<feature type="region of interest" description="Disordered" evidence="1">
    <location>
        <begin position="109"/>
        <end position="131"/>
    </location>
</feature>